<keyword evidence="2" id="KW-0805">Transcription regulation</keyword>
<dbReference type="EMBL" id="CP092365">
    <property type="protein sequence ID" value="ULN52925.1"/>
    <property type="molecule type" value="Genomic_DNA"/>
</dbReference>
<keyword evidence="5" id="KW-0804">Transcription</keyword>
<keyword evidence="4" id="KW-0010">Activator</keyword>
<evidence type="ECO:0000259" key="7">
    <source>
        <dbReference type="PROSITE" id="PS50931"/>
    </source>
</evidence>
<feature type="region of interest" description="Disordered" evidence="6">
    <location>
        <begin position="301"/>
        <end position="320"/>
    </location>
</feature>
<dbReference type="InterPro" id="IPR036390">
    <property type="entry name" value="WH_DNA-bd_sf"/>
</dbReference>
<dbReference type="InterPro" id="IPR036388">
    <property type="entry name" value="WH-like_DNA-bd_sf"/>
</dbReference>
<feature type="compositionally biased region" description="Polar residues" evidence="6">
    <location>
        <begin position="301"/>
        <end position="311"/>
    </location>
</feature>
<evidence type="ECO:0000313" key="8">
    <source>
        <dbReference type="EMBL" id="ULN52925.1"/>
    </source>
</evidence>
<reference evidence="8" key="1">
    <citation type="submission" date="2022-08" db="EMBL/GenBank/DDBJ databases">
        <title>Complete genome sequence of 14 non-tuberculosis mycobacteria type-strains.</title>
        <authorList>
            <person name="Igarashi Y."/>
            <person name="Osugi A."/>
            <person name="Mitarai S."/>
        </authorList>
    </citation>
    <scope>NUCLEOTIDE SEQUENCE</scope>
    <source>
        <strain evidence="8">DSM 45575</strain>
    </source>
</reference>
<comment type="similarity">
    <text evidence="1">Belongs to the LysR transcriptional regulatory family.</text>
</comment>
<evidence type="ECO:0000256" key="6">
    <source>
        <dbReference type="SAM" id="MobiDB-lite"/>
    </source>
</evidence>
<feature type="domain" description="HTH lysR-type" evidence="7">
    <location>
        <begin position="4"/>
        <end position="61"/>
    </location>
</feature>
<dbReference type="Gene3D" id="1.10.10.10">
    <property type="entry name" value="Winged helix-like DNA-binding domain superfamily/Winged helix DNA-binding domain"/>
    <property type="match status" value="1"/>
</dbReference>
<dbReference type="Pfam" id="PF00126">
    <property type="entry name" value="HTH_1"/>
    <property type="match status" value="1"/>
</dbReference>
<dbReference type="SUPFAM" id="SSF46785">
    <property type="entry name" value="Winged helix' DNA-binding domain"/>
    <property type="match status" value="1"/>
</dbReference>
<dbReference type="Proteomes" id="UP001055200">
    <property type="component" value="Chromosome"/>
</dbReference>
<sequence>MAEVTLEGLRVCREIALVGSFTAAARSLGYSQPAVSRQVAAMESAVGYRLFVRELRGASVTPAGTRLVEHAARVLGAVSSLHHDLKALGDKLAGRVAVGAFPAAMSVLVPRAVARLRVDHPGLVVRLTEAATPALLRDVHGDRLDVAVIATGTGLPQYDLDGLGRHRVYAGDLCAAVPDRHRLAGRSEAPVSELVNEVWVAGTGSAGDPQFAAWPTVTDPVIGHRVRSWPARLGLVAAGLGVCVLPALSAPSVPPGVRCVDVVDPAWSGRRTLAVTACRPSVAARAVVAAVRAVAGEISAQPTAAPQSPVNSRGAVDSGR</sequence>
<dbReference type="RefSeq" id="WP_240171184.1">
    <property type="nucleotide sequence ID" value="NZ_CP092365.1"/>
</dbReference>
<evidence type="ECO:0000256" key="1">
    <source>
        <dbReference type="ARBA" id="ARBA00009437"/>
    </source>
</evidence>
<keyword evidence="9" id="KW-1185">Reference proteome</keyword>
<dbReference type="Gene3D" id="3.40.190.10">
    <property type="entry name" value="Periplasmic binding protein-like II"/>
    <property type="match status" value="2"/>
</dbReference>
<keyword evidence="3" id="KW-0238">DNA-binding</keyword>
<dbReference type="PANTHER" id="PTHR30346:SF29">
    <property type="entry name" value="LYSR SUBSTRATE-BINDING"/>
    <property type="match status" value="1"/>
</dbReference>
<accession>A0ABY3TZ07</accession>
<dbReference type="PANTHER" id="PTHR30346">
    <property type="entry name" value="TRANSCRIPTIONAL DUAL REGULATOR HCAR-RELATED"/>
    <property type="match status" value="1"/>
</dbReference>
<proteinExistence type="inferred from homology"/>
<dbReference type="InterPro" id="IPR000847">
    <property type="entry name" value="LysR_HTH_N"/>
</dbReference>
<organism evidence="8 9">
    <name type="scientific">Mycolicibacillus parakoreensis</name>
    <dbReference type="NCBI Taxonomy" id="1069221"/>
    <lineage>
        <taxon>Bacteria</taxon>
        <taxon>Bacillati</taxon>
        <taxon>Actinomycetota</taxon>
        <taxon>Actinomycetes</taxon>
        <taxon>Mycobacteriales</taxon>
        <taxon>Mycobacteriaceae</taxon>
        <taxon>Mycolicibacillus</taxon>
    </lineage>
</organism>
<evidence type="ECO:0000313" key="9">
    <source>
        <dbReference type="Proteomes" id="UP001055200"/>
    </source>
</evidence>
<dbReference type="InterPro" id="IPR005119">
    <property type="entry name" value="LysR_subst-bd"/>
</dbReference>
<dbReference type="Pfam" id="PF03466">
    <property type="entry name" value="LysR_substrate"/>
    <property type="match status" value="1"/>
</dbReference>
<name>A0ABY3TZ07_9MYCO</name>
<gene>
    <name evidence="8" type="ORF">MIU77_00575</name>
</gene>
<evidence type="ECO:0000256" key="3">
    <source>
        <dbReference type="ARBA" id="ARBA00023125"/>
    </source>
</evidence>
<dbReference type="PROSITE" id="PS50931">
    <property type="entry name" value="HTH_LYSR"/>
    <property type="match status" value="1"/>
</dbReference>
<dbReference type="PRINTS" id="PR00039">
    <property type="entry name" value="HTHLYSR"/>
</dbReference>
<dbReference type="SUPFAM" id="SSF53850">
    <property type="entry name" value="Periplasmic binding protein-like II"/>
    <property type="match status" value="1"/>
</dbReference>
<evidence type="ECO:0000256" key="2">
    <source>
        <dbReference type="ARBA" id="ARBA00023015"/>
    </source>
</evidence>
<evidence type="ECO:0000256" key="4">
    <source>
        <dbReference type="ARBA" id="ARBA00023159"/>
    </source>
</evidence>
<evidence type="ECO:0000256" key="5">
    <source>
        <dbReference type="ARBA" id="ARBA00023163"/>
    </source>
</evidence>
<protein>
    <submittedName>
        <fullName evidence="8">LysR substrate-binding domain-containing protein</fullName>
    </submittedName>
</protein>